<gene>
    <name evidence="1" type="ORF">IL334_003772</name>
</gene>
<evidence type="ECO:0000313" key="2">
    <source>
        <dbReference type="Proteomes" id="UP001329825"/>
    </source>
</evidence>
<dbReference type="GeneID" id="87955903"/>
<dbReference type="RefSeq" id="XP_062791549.1">
    <property type="nucleotide sequence ID" value="XM_062935498.1"/>
</dbReference>
<evidence type="ECO:0008006" key="3">
    <source>
        <dbReference type="Google" id="ProtNLM"/>
    </source>
</evidence>
<evidence type="ECO:0000313" key="1">
    <source>
        <dbReference type="EMBL" id="WRT66809.1"/>
    </source>
</evidence>
<name>A0ABZ1CZQ6_9TREE</name>
<organism evidence="1 2">
    <name type="scientific">Kwoniella shivajii</name>
    <dbReference type="NCBI Taxonomy" id="564305"/>
    <lineage>
        <taxon>Eukaryota</taxon>
        <taxon>Fungi</taxon>
        <taxon>Dikarya</taxon>
        <taxon>Basidiomycota</taxon>
        <taxon>Agaricomycotina</taxon>
        <taxon>Tremellomycetes</taxon>
        <taxon>Tremellales</taxon>
        <taxon>Cryptococcaceae</taxon>
        <taxon>Kwoniella</taxon>
    </lineage>
</organism>
<protein>
    <recommendedName>
        <fullName evidence="3">Major facilitator superfamily (MFS) profile domain-containing protein</fullName>
    </recommendedName>
</protein>
<dbReference type="EMBL" id="CP141885">
    <property type="protein sequence ID" value="WRT66809.1"/>
    <property type="molecule type" value="Genomic_DNA"/>
</dbReference>
<dbReference type="Proteomes" id="UP001329825">
    <property type="component" value="Chromosome 5"/>
</dbReference>
<accession>A0ABZ1CZQ6</accession>
<proteinExistence type="predicted"/>
<reference evidence="1 2" key="1">
    <citation type="submission" date="2024-01" db="EMBL/GenBank/DDBJ databases">
        <title>Comparative genomics of Cryptococcus and Kwoniella reveals pathogenesis evolution and contrasting modes of karyotype evolution via chromosome fusion or intercentromeric recombination.</title>
        <authorList>
            <person name="Coelho M.A."/>
            <person name="David-Palma M."/>
            <person name="Shea T."/>
            <person name="Bowers K."/>
            <person name="McGinley-Smith S."/>
            <person name="Mohammad A.W."/>
            <person name="Gnirke A."/>
            <person name="Yurkov A.M."/>
            <person name="Nowrousian M."/>
            <person name="Sun S."/>
            <person name="Cuomo C.A."/>
            <person name="Heitman J."/>
        </authorList>
    </citation>
    <scope>NUCLEOTIDE SEQUENCE [LARGE SCALE GENOMIC DNA]</scope>
    <source>
        <strain evidence="1">CBS 11374</strain>
    </source>
</reference>
<keyword evidence="2" id="KW-1185">Reference proteome</keyword>
<sequence>MTTTNDTKQATLDFERKPSIEMIEDMGDLKKLIEAVATEVIENARLLRMIDKRVLPVLVWCYLLQILDKFVFGYDNVYGMSTSLGLKGTYYPLASTINNVAQAA</sequence>